<evidence type="ECO:0000313" key="2">
    <source>
        <dbReference type="Proteomes" id="UP001443914"/>
    </source>
</evidence>
<comment type="caution">
    <text evidence="1">The sequence shown here is derived from an EMBL/GenBank/DDBJ whole genome shotgun (WGS) entry which is preliminary data.</text>
</comment>
<sequence length="120" mass="13107">MDPNKSNVATTFIINIHKPKYFTNFVAALADGELNGSGMATLSVSHSGLEMTARSSVHNSAAHLAFKTTGFFFFEPIRHKSVQVSDIVSGLTNNLPRRLSVYHVRGSNELSFYVVGKSCN</sequence>
<evidence type="ECO:0000313" key="1">
    <source>
        <dbReference type="EMBL" id="KAK9671496.1"/>
    </source>
</evidence>
<keyword evidence="2" id="KW-1185">Reference proteome</keyword>
<dbReference type="Proteomes" id="UP001443914">
    <property type="component" value="Unassembled WGS sequence"/>
</dbReference>
<dbReference type="AlphaFoldDB" id="A0AAW1H501"/>
<reference evidence="1" key="1">
    <citation type="submission" date="2024-03" db="EMBL/GenBank/DDBJ databases">
        <title>WGS assembly of Saponaria officinalis var. Norfolk2.</title>
        <authorList>
            <person name="Jenkins J."/>
            <person name="Shu S."/>
            <person name="Grimwood J."/>
            <person name="Barry K."/>
            <person name="Goodstein D."/>
            <person name="Schmutz J."/>
            <person name="Leebens-Mack J."/>
            <person name="Osbourn A."/>
        </authorList>
    </citation>
    <scope>NUCLEOTIDE SEQUENCE [LARGE SCALE GENOMIC DNA]</scope>
    <source>
        <strain evidence="1">JIC</strain>
    </source>
</reference>
<accession>A0AAW1H501</accession>
<organism evidence="1 2">
    <name type="scientific">Saponaria officinalis</name>
    <name type="common">Common soapwort</name>
    <name type="synonym">Lychnis saponaria</name>
    <dbReference type="NCBI Taxonomy" id="3572"/>
    <lineage>
        <taxon>Eukaryota</taxon>
        <taxon>Viridiplantae</taxon>
        <taxon>Streptophyta</taxon>
        <taxon>Embryophyta</taxon>
        <taxon>Tracheophyta</taxon>
        <taxon>Spermatophyta</taxon>
        <taxon>Magnoliopsida</taxon>
        <taxon>eudicotyledons</taxon>
        <taxon>Gunneridae</taxon>
        <taxon>Pentapetalae</taxon>
        <taxon>Caryophyllales</taxon>
        <taxon>Caryophyllaceae</taxon>
        <taxon>Caryophylleae</taxon>
        <taxon>Saponaria</taxon>
    </lineage>
</organism>
<proteinExistence type="predicted"/>
<protein>
    <submittedName>
        <fullName evidence="1">Uncharacterized protein</fullName>
    </submittedName>
</protein>
<name>A0AAW1H501_SAPOF</name>
<dbReference type="EMBL" id="JBDFQZ010000012">
    <property type="protein sequence ID" value="KAK9671496.1"/>
    <property type="molecule type" value="Genomic_DNA"/>
</dbReference>
<gene>
    <name evidence="1" type="ORF">RND81_12G033800</name>
</gene>